<evidence type="ECO:0000313" key="2">
    <source>
        <dbReference type="Proteomes" id="UP001228139"/>
    </source>
</evidence>
<name>A0AA50DL05_9GAMM</name>
<dbReference type="InterPro" id="IPR019652">
    <property type="entry name" value="DUF2509"/>
</dbReference>
<reference evidence="1 2" key="1">
    <citation type="submission" date="2023-07" db="EMBL/GenBank/DDBJ databases">
        <title>Pathogenic bacteria of pear tree diseases.</title>
        <authorList>
            <person name="Zhang Z."/>
            <person name="He L."/>
            <person name="Huang R."/>
        </authorList>
    </citation>
    <scope>NUCLEOTIDE SEQUENCE [LARGE SCALE GENOMIC DNA]</scope>
    <source>
        <strain evidence="1 2">DE2</strain>
    </source>
</reference>
<organism evidence="1 2">
    <name type="scientific">Erwinia pyri</name>
    <dbReference type="NCBI Taxonomy" id="3062598"/>
    <lineage>
        <taxon>Bacteria</taxon>
        <taxon>Pseudomonadati</taxon>
        <taxon>Pseudomonadota</taxon>
        <taxon>Gammaproteobacteria</taxon>
        <taxon>Enterobacterales</taxon>
        <taxon>Erwiniaceae</taxon>
        <taxon>Erwinia</taxon>
    </lineage>
</organism>
<gene>
    <name evidence="1" type="ORF">Q3V30_04455</name>
</gene>
<dbReference type="RefSeq" id="WP_306210860.1">
    <property type="nucleotide sequence ID" value="NZ_CP132353.1"/>
</dbReference>
<keyword evidence="2" id="KW-1185">Reference proteome</keyword>
<dbReference type="AlphaFoldDB" id="A0AA50DL05"/>
<dbReference type="EMBL" id="CP132353">
    <property type="protein sequence ID" value="WLS79765.1"/>
    <property type="molecule type" value="Genomic_DNA"/>
</dbReference>
<proteinExistence type="predicted"/>
<dbReference type="Pfam" id="PF10713">
    <property type="entry name" value="DUF2509"/>
    <property type="match status" value="1"/>
</dbReference>
<dbReference type="Proteomes" id="UP001228139">
    <property type="component" value="Chromosome"/>
</dbReference>
<dbReference type="KEGG" id="epi:Q3V30_04455"/>
<protein>
    <submittedName>
        <fullName evidence="1">DUF2509 family protein</fullName>
    </submittedName>
</protein>
<accession>A0AA50DL05</accession>
<evidence type="ECO:0000313" key="1">
    <source>
        <dbReference type="EMBL" id="WLS79765.1"/>
    </source>
</evidence>
<sequence length="143" mass="15579">MKQAGSALFMVIVLLALSAALLGATRRQLDQSLSRTGDEQHYLHQTSQALSALAWGSRQAWPASAGWQCRQERAAGWRSCLYQAESSPALLRGGSGTATVALYQWVKWNRESGRVAAVPHGWLDYCPLAEEGRCEPDEATAGF</sequence>